<dbReference type="EMBL" id="JANRMS010000060">
    <property type="protein sequence ID" value="KAJ3548018.1"/>
    <property type="molecule type" value="Genomic_DNA"/>
</dbReference>
<dbReference type="Proteomes" id="UP001148629">
    <property type="component" value="Unassembled WGS sequence"/>
</dbReference>
<protein>
    <submittedName>
        <fullName evidence="1">Uncharacterized protein</fullName>
    </submittedName>
</protein>
<name>A0ACC1SX43_9HYPO</name>
<accession>A0ACC1SX43</accession>
<evidence type="ECO:0000313" key="1">
    <source>
        <dbReference type="EMBL" id="KAJ3548018.1"/>
    </source>
</evidence>
<gene>
    <name evidence="1" type="ORF">NM208_g1209</name>
</gene>
<proteinExistence type="predicted"/>
<comment type="caution">
    <text evidence="1">The sequence shown here is derived from an EMBL/GenBank/DDBJ whole genome shotgun (WGS) entry which is preliminary data.</text>
</comment>
<sequence>MAEILGIVSSVITIVEVAGKLGASTIKLKRLWDEVHDVPASIRRCIEELELLAPAIEEMDLEFQRTRDMVQHDSAARRSVEYSRKAMQTLEILIRDMEGQIASTRKSKKLLAQLKVRLKRDVIEEHQHRLQSALRLVNLSQQTYLIALTRAQPSIIMSELQAMRETELADAPRASLSEKECDSSELEGKQVLAAETSQYTQALTNSGCDRGWWPTVKGIPWKPTGLLGRFTHQVVEPTCQEQTDLDLELTVRVRQIRLQLPYWMTQTAWDLQAYRAYDGWKFHFNSWSARPDNSEIFALVREGNVALVLKAIANNQASLYDRTPSGETLMERTRIFPWGLLERWVSKAVSMWLEDLYEAGVDLEEYIQCEMSVSRVECDVASIAILQPGARLRDLGPSLVVIEHGKRPEDWVVEWDPCIEELSGEFWNVINAPPALPGAWIEDMEDNDFRFEWCHMQEGNSCALAAIRWINEPILADQPQPSQARGIHRCERFQI</sequence>
<organism evidence="1 2">
    <name type="scientific">Fusarium decemcellulare</name>
    <dbReference type="NCBI Taxonomy" id="57161"/>
    <lineage>
        <taxon>Eukaryota</taxon>
        <taxon>Fungi</taxon>
        <taxon>Dikarya</taxon>
        <taxon>Ascomycota</taxon>
        <taxon>Pezizomycotina</taxon>
        <taxon>Sordariomycetes</taxon>
        <taxon>Hypocreomycetidae</taxon>
        <taxon>Hypocreales</taxon>
        <taxon>Nectriaceae</taxon>
        <taxon>Fusarium</taxon>
        <taxon>Fusarium decemcellulare species complex</taxon>
    </lineage>
</organism>
<reference evidence="1" key="1">
    <citation type="submission" date="2022-08" db="EMBL/GenBank/DDBJ databases">
        <title>Genome Sequence of Fusarium decemcellulare.</title>
        <authorList>
            <person name="Buettner E."/>
        </authorList>
    </citation>
    <scope>NUCLEOTIDE SEQUENCE</scope>
    <source>
        <strain evidence="1">Babe19</strain>
    </source>
</reference>
<evidence type="ECO:0000313" key="2">
    <source>
        <dbReference type="Proteomes" id="UP001148629"/>
    </source>
</evidence>
<keyword evidence="2" id="KW-1185">Reference proteome</keyword>